<gene>
    <name evidence="4" type="primary">glgX_3</name>
    <name evidence="4" type="ORF">GCM10009416_39590</name>
</gene>
<dbReference type="SUPFAM" id="SSF51445">
    <property type="entry name" value="(Trans)glycosidases"/>
    <property type="match status" value="1"/>
</dbReference>
<dbReference type="Proteomes" id="UP001501588">
    <property type="component" value="Unassembled WGS sequence"/>
</dbReference>
<dbReference type="SUPFAM" id="SSF51011">
    <property type="entry name" value="Glycosyl hydrolase domain"/>
    <property type="match status" value="1"/>
</dbReference>
<protein>
    <submittedName>
        <fullName evidence="4">Glycogen debranching protein GlgX</fullName>
    </submittedName>
</protein>
<dbReference type="SUPFAM" id="SSF81296">
    <property type="entry name" value="E set domains"/>
    <property type="match status" value="1"/>
</dbReference>
<name>A0ABN1FTB2_9PROT</name>
<evidence type="ECO:0000259" key="3">
    <source>
        <dbReference type="SMART" id="SM00642"/>
    </source>
</evidence>
<dbReference type="InterPro" id="IPR006047">
    <property type="entry name" value="GH13_cat_dom"/>
</dbReference>
<sequence length="673" mass="72334">MGVNGAAVAVEPGDPLPLGPRETGDGFNVAVFSRHATRMSVVLFDAGGAAVRTVALDPARHRTGDVWHARLVGDLRGWGYALRAEGPWSPDAGHRFDPRALLLDPYAPSLAGRPRPGAARCLLADDRFDWGDDRPPRHPWRDTVIYEAHVRGLTAHPSSGARHPGRFLGVAEAIPYLRALGVTALELLPVQEAPEEAGTGWEDPETGGPLRNYWGYDPVALFAPRAAYAGEAPGAAVAEFKTMVRELHRAGIEVILDVVFNHTAEGGEDGPTFSFRGLDNAIYYMLLPGGGYADYTGCRNTLNCNHPVVRSLIVDCLRHWATQMRVDGFRFDLAAVLGRGRDGAMLPNPPLLEQIAEDPVLRDVKLIAEAWDAAGAFQLGTFPGERWAEWNARFRDDVRRFWRGDAGMAGAFATRLCGSADLYADGGAMDGPLRSVNFVACHDGPTLNDLVSYAKPHNEANGPDGPVPVDAFGENNGAEGPSEDAGIEAVRARQARNMLATLFLSRGVPMLLGGDEFRRTQRGNTNAWCQDNAVSWHDWTLVSRHAGLVRFVRRLAAFRSAHPVLAAERFYTDAEVSWFGPDGGPPEWHGPENRVGCLVREAGAVPGALCLLFNASGSLPARFPLPAATAGGWRVAIDTAAPEPGDAADAGGEAPAPEVPVLPPRSTMVLVSR</sequence>
<dbReference type="CDD" id="cd02856">
    <property type="entry name" value="E_set_GDE_Isoamylase_N"/>
    <property type="match status" value="1"/>
</dbReference>
<feature type="domain" description="Glycosyl hydrolase family 13 catalytic" evidence="3">
    <location>
        <begin position="126"/>
        <end position="559"/>
    </location>
</feature>
<dbReference type="SMART" id="SM00642">
    <property type="entry name" value="Aamy"/>
    <property type="match status" value="1"/>
</dbReference>
<dbReference type="PANTHER" id="PTHR43002">
    <property type="entry name" value="GLYCOGEN DEBRANCHING ENZYME"/>
    <property type="match status" value="1"/>
</dbReference>
<evidence type="ECO:0000256" key="1">
    <source>
        <dbReference type="ARBA" id="ARBA00008061"/>
    </source>
</evidence>
<dbReference type="InterPro" id="IPR013783">
    <property type="entry name" value="Ig-like_fold"/>
</dbReference>
<reference evidence="4 5" key="1">
    <citation type="journal article" date="2019" name="Int. J. Syst. Evol. Microbiol.">
        <title>The Global Catalogue of Microorganisms (GCM) 10K type strain sequencing project: providing services to taxonomists for standard genome sequencing and annotation.</title>
        <authorList>
            <consortium name="The Broad Institute Genomics Platform"/>
            <consortium name="The Broad Institute Genome Sequencing Center for Infectious Disease"/>
            <person name="Wu L."/>
            <person name="Ma J."/>
        </authorList>
    </citation>
    <scope>NUCLEOTIDE SEQUENCE [LARGE SCALE GENOMIC DNA]</scope>
    <source>
        <strain evidence="4 5">JCM 9933</strain>
    </source>
</reference>
<organism evidence="4 5">
    <name type="scientific">Craurococcus roseus</name>
    <dbReference type="NCBI Taxonomy" id="77585"/>
    <lineage>
        <taxon>Bacteria</taxon>
        <taxon>Pseudomonadati</taxon>
        <taxon>Pseudomonadota</taxon>
        <taxon>Alphaproteobacteria</taxon>
        <taxon>Acetobacterales</taxon>
        <taxon>Acetobacteraceae</taxon>
        <taxon>Craurococcus</taxon>
    </lineage>
</organism>
<dbReference type="Pfam" id="PF00128">
    <property type="entry name" value="Alpha-amylase"/>
    <property type="match status" value="1"/>
</dbReference>
<dbReference type="InterPro" id="IPR044505">
    <property type="entry name" value="GlgX_Isoamylase_N_E_set"/>
</dbReference>
<evidence type="ECO:0000313" key="4">
    <source>
        <dbReference type="EMBL" id="GAA0597409.1"/>
    </source>
</evidence>
<dbReference type="Pfam" id="PF02922">
    <property type="entry name" value="CBM_48"/>
    <property type="match status" value="1"/>
</dbReference>
<dbReference type="InterPro" id="IPR017853">
    <property type="entry name" value="GH"/>
</dbReference>
<dbReference type="Gene3D" id="2.60.40.1180">
    <property type="entry name" value="Golgi alpha-mannosidase II"/>
    <property type="match status" value="1"/>
</dbReference>
<dbReference type="Gene3D" id="2.60.40.10">
    <property type="entry name" value="Immunoglobulins"/>
    <property type="match status" value="1"/>
</dbReference>
<dbReference type="InterPro" id="IPR013780">
    <property type="entry name" value="Glyco_hydro_b"/>
</dbReference>
<feature type="region of interest" description="Disordered" evidence="2">
    <location>
        <begin position="641"/>
        <end position="673"/>
    </location>
</feature>
<keyword evidence="5" id="KW-1185">Reference proteome</keyword>
<evidence type="ECO:0000313" key="5">
    <source>
        <dbReference type="Proteomes" id="UP001501588"/>
    </source>
</evidence>
<dbReference type="RefSeq" id="WP_343897131.1">
    <property type="nucleotide sequence ID" value="NZ_BAAAFZ010000063.1"/>
</dbReference>
<feature type="compositionally biased region" description="Low complexity" evidence="2">
    <location>
        <begin position="641"/>
        <end position="656"/>
    </location>
</feature>
<dbReference type="InterPro" id="IPR004193">
    <property type="entry name" value="Glyco_hydro_13_N"/>
</dbReference>
<comment type="caution">
    <text evidence="4">The sequence shown here is derived from an EMBL/GenBank/DDBJ whole genome shotgun (WGS) entry which is preliminary data.</text>
</comment>
<proteinExistence type="inferred from homology"/>
<dbReference type="Gene3D" id="3.20.20.80">
    <property type="entry name" value="Glycosidases"/>
    <property type="match status" value="1"/>
</dbReference>
<feature type="region of interest" description="Disordered" evidence="2">
    <location>
        <begin position="1"/>
        <end position="21"/>
    </location>
</feature>
<dbReference type="EMBL" id="BAAAFZ010000063">
    <property type="protein sequence ID" value="GAA0597409.1"/>
    <property type="molecule type" value="Genomic_DNA"/>
</dbReference>
<accession>A0ABN1FTB2</accession>
<comment type="similarity">
    <text evidence="1">Belongs to the glycosyl hydrolase 13 family.</text>
</comment>
<dbReference type="InterPro" id="IPR014756">
    <property type="entry name" value="Ig_E-set"/>
</dbReference>
<dbReference type="CDD" id="cd11326">
    <property type="entry name" value="AmyAc_Glg_debranch"/>
    <property type="match status" value="1"/>
</dbReference>
<evidence type="ECO:0000256" key="2">
    <source>
        <dbReference type="SAM" id="MobiDB-lite"/>
    </source>
</evidence>